<name>A0A953M3A7_9BACT</name>
<proteinExistence type="predicted"/>
<feature type="transmembrane region" description="Helical" evidence="1">
    <location>
        <begin position="87"/>
        <end position="108"/>
    </location>
</feature>
<sequence>MSYVYILTAIVLWSSLGVVIRFAGMPVPHLIFFPNVISLGLMAFFFFRKKYREEIPAGRALLPLFLLGPLSLANTFSFFYAYQNTSIANAVLTHYTAPVMVAFLALFLLKERVTVRVALSVAVATAGLWIMLGVSPSHFWELLRTGDRNTAGILSGILSGFFYALLIITLRTLAPRFNPLVMTFFQNSIIALLLLPWVEIRGIFSPGLWAVIVMGIAHSTIAPFLYFKGMQRVSANHAAILGYIEPVCAIILGAAFLGEEVQHRVVAGGFMILFSGYITIRAAVR</sequence>
<accession>A0A953M3A7</accession>
<keyword evidence="1" id="KW-1133">Transmembrane helix</keyword>
<dbReference type="SUPFAM" id="SSF103481">
    <property type="entry name" value="Multidrug resistance efflux transporter EmrE"/>
    <property type="match status" value="2"/>
</dbReference>
<evidence type="ECO:0000313" key="4">
    <source>
        <dbReference type="Proteomes" id="UP000705867"/>
    </source>
</evidence>
<reference evidence="3" key="1">
    <citation type="journal article" date="2021" name="bioRxiv">
        <title>Unraveling nitrogen, sulfur and carbon metabolic pathways and microbial community transcriptional responses to substrate deprivation and toxicity stresses in a bioreactor mimicking anoxic brackish coastal sediment conditions.</title>
        <authorList>
            <person name="Martins P.D."/>
            <person name="Echeveste M.J."/>
            <person name="Arshad A."/>
            <person name="Kurth J."/>
            <person name="Ouboter H."/>
            <person name="Jetten M.S.M."/>
            <person name="Welte C.U."/>
        </authorList>
    </citation>
    <scope>NUCLEOTIDE SEQUENCE</scope>
    <source>
        <strain evidence="3">MAG_39</strain>
    </source>
</reference>
<feature type="transmembrane region" description="Helical" evidence="1">
    <location>
        <begin position="177"/>
        <end position="197"/>
    </location>
</feature>
<feature type="domain" description="EamA" evidence="2">
    <location>
        <begin position="3"/>
        <end position="132"/>
    </location>
</feature>
<dbReference type="GO" id="GO:0016020">
    <property type="term" value="C:membrane"/>
    <property type="evidence" value="ECO:0007669"/>
    <property type="project" value="InterPro"/>
</dbReference>
<feature type="transmembrane region" description="Helical" evidence="1">
    <location>
        <begin position="60"/>
        <end position="81"/>
    </location>
</feature>
<keyword evidence="1" id="KW-0472">Membrane</keyword>
<feature type="transmembrane region" description="Helical" evidence="1">
    <location>
        <begin position="238"/>
        <end position="258"/>
    </location>
</feature>
<reference evidence="3" key="2">
    <citation type="submission" date="2021-08" db="EMBL/GenBank/DDBJ databases">
        <authorList>
            <person name="Dalcin Martins P."/>
        </authorList>
    </citation>
    <scope>NUCLEOTIDE SEQUENCE</scope>
    <source>
        <strain evidence="3">MAG_39</strain>
    </source>
</reference>
<dbReference type="AlphaFoldDB" id="A0A953M3A7"/>
<evidence type="ECO:0000256" key="1">
    <source>
        <dbReference type="SAM" id="Phobius"/>
    </source>
</evidence>
<evidence type="ECO:0000259" key="2">
    <source>
        <dbReference type="Pfam" id="PF00892"/>
    </source>
</evidence>
<protein>
    <submittedName>
        <fullName evidence="3">EamA family transporter</fullName>
    </submittedName>
</protein>
<organism evidence="3 4">
    <name type="scientific">Candidatus Nitrobium versatile</name>
    <dbReference type="NCBI Taxonomy" id="2884831"/>
    <lineage>
        <taxon>Bacteria</taxon>
        <taxon>Pseudomonadati</taxon>
        <taxon>Nitrospirota</taxon>
        <taxon>Nitrospiria</taxon>
        <taxon>Nitrospirales</taxon>
        <taxon>Nitrospiraceae</taxon>
        <taxon>Candidatus Nitrobium</taxon>
    </lineage>
</organism>
<dbReference type="PANTHER" id="PTHR22911">
    <property type="entry name" value="ACYL-MALONYL CONDENSING ENZYME-RELATED"/>
    <property type="match status" value="1"/>
</dbReference>
<keyword evidence="1" id="KW-0812">Transmembrane</keyword>
<evidence type="ECO:0000313" key="3">
    <source>
        <dbReference type="EMBL" id="MBZ0158123.1"/>
    </source>
</evidence>
<dbReference type="InterPro" id="IPR000620">
    <property type="entry name" value="EamA_dom"/>
</dbReference>
<gene>
    <name evidence="3" type="ORF">K8I29_18145</name>
</gene>
<feature type="transmembrane region" description="Helical" evidence="1">
    <location>
        <begin position="152"/>
        <end position="170"/>
    </location>
</feature>
<dbReference type="EMBL" id="JAIOIV010000136">
    <property type="protein sequence ID" value="MBZ0158123.1"/>
    <property type="molecule type" value="Genomic_DNA"/>
</dbReference>
<dbReference type="Pfam" id="PF00892">
    <property type="entry name" value="EamA"/>
    <property type="match status" value="2"/>
</dbReference>
<feature type="transmembrane region" description="Helical" evidence="1">
    <location>
        <begin position="203"/>
        <end position="226"/>
    </location>
</feature>
<feature type="transmembrane region" description="Helical" evidence="1">
    <location>
        <begin position="264"/>
        <end position="284"/>
    </location>
</feature>
<feature type="domain" description="EamA" evidence="2">
    <location>
        <begin position="151"/>
        <end position="279"/>
    </location>
</feature>
<dbReference type="Proteomes" id="UP000705867">
    <property type="component" value="Unassembled WGS sequence"/>
</dbReference>
<feature type="transmembrane region" description="Helical" evidence="1">
    <location>
        <begin position="115"/>
        <end position="132"/>
    </location>
</feature>
<dbReference type="InterPro" id="IPR037185">
    <property type="entry name" value="EmrE-like"/>
</dbReference>
<comment type="caution">
    <text evidence="3">The sequence shown here is derived from an EMBL/GenBank/DDBJ whole genome shotgun (WGS) entry which is preliminary data.</text>
</comment>
<feature type="transmembrane region" description="Helical" evidence="1">
    <location>
        <begin position="27"/>
        <end position="48"/>
    </location>
</feature>